<feature type="transmembrane region" description="Helical" evidence="10">
    <location>
        <begin position="42"/>
        <end position="65"/>
    </location>
</feature>
<reference evidence="11 12" key="1">
    <citation type="submission" date="2019-07" db="EMBL/GenBank/DDBJ databases">
        <title>The draft genome sequence of Vibrio algivorus M1486.</title>
        <authorList>
            <person name="Meng X."/>
        </authorList>
    </citation>
    <scope>NUCLEOTIDE SEQUENCE [LARGE SCALE GENOMIC DNA]</scope>
    <source>
        <strain evidence="11 12">M1486</strain>
    </source>
</reference>
<evidence type="ECO:0000256" key="1">
    <source>
        <dbReference type="ARBA" id="ARBA00004429"/>
    </source>
</evidence>
<dbReference type="Proteomes" id="UP000319828">
    <property type="component" value="Unassembled WGS sequence"/>
</dbReference>
<feature type="transmembrane region" description="Helical" evidence="10">
    <location>
        <begin position="281"/>
        <end position="302"/>
    </location>
</feature>
<comment type="caution">
    <text evidence="11">The sequence shown here is derived from an EMBL/GenBank/DDBJ whole genome shotgun (WGS) entry which is preliminary data.</text>
</comment>
<feature type="transmembrane region" description="Helical" evidence="10">
    <location>
        <begin position="347"/>
        <end position="365"/>
    </location>
</feature>
<keyword evidence="7 10" id="KW-0029">Amino-acid transport</keyword>
<dbReference type="EMBL" id="VMKJ01000019">
    <property type="protein sequence ID" value="TVO36054.1"/>
    <property type="molecule type" value="Genomic_DNA"/>
</dbReference>
<dbReference type="OrthoDB" id="18749at2"/>
<protein>
    <recommendedName>
        <fullName evidence="10">Aromatic amino acid permease</fullName>
    </recommendedName>
</protein>
<dbReference type="Gene3D" id="1.20.1740.10">
    <property type="entry name" value="Amino acid/polyamine transporter I"/>
    <property type="match status" value="1"/>
</dbReference>
<evidence type="ECO:0000313" key="12">
    <source>
        <dbReference type="Proteomes" id="UP000319828"/>
    </source>
</evidence>
<gene>
    <name evidence="11" type="ORF">FOF44_10385</name>
</gene>
<accession>A0A557P5X7</accession>
<dbReference type="NCBIfam" id="TIGR00837">
    <property type="entry name" value="araaP"/>
    <property type="match status" value="1"/>
</dbReference>
<evidence type="ECO:0000256" key="8">
    <source>
        <dbReference type="ARBA" id="ARBA00022989"/>
    </source>
</evidence>
<dbReference type="RefSeq" id="WP_144388292.1">
    <property type="nucleotide sequence ID" value="NZ_CANNCB010000027.1"/>
</dbReference>
<keyword evidence="9 10" id="KW-0472">Membrane</keyword>
<evidence type="ECO:0000256" key="3">
    <source>
        <dbReference type="ARBA" id="ARBA00022448"/>
    </source>
</evidence>
<keyword evidence="6 10" id="KW-0812">Transmembrane</keyword>
<dbReference type="GO" id="GO:0003333">
    <property type="term" value="P:amino acid transmembrane transport"/>
    <property type="evidence" value="ECO:0007669"/>
    <property type="project" value="InterPro"/>
</dbReference>
<feature type="transmembrane region" description="Helical" evidence="10">
    <location>
        <begin position="223"/>
        <end position="244"/>
    </location>
</feature>
<feature type="transmembrane region" description="Helical" evidence="10">
    <location>
        <begin position="126"/>
        <end position="142"/>
    </location>
</feature>
<dbReference type="Pfam" id="PF03222">
    <property type="entry name" value="Trp_Tyr_perm"/>
    <property type="match status" value="1"/>
</dbReference>
<keyword evidence="8 10" id="KW-1133">Transmembrane helix</keyword>
<comment type="similarity">
    <text evidence="2 10">Belongs to the amino acid/polyamine transporter 2 family. Mtr/TnaB/TyrP permease subfamily.</text>
</comment>
<evidence type="ECO:0000256" key="5">
    <source>
        <dbReference type="ARBA" id="ARBA00022519"/>
    </source>
</evidence>
<sequence>MTTVTTATTTKQPSLVGGACIIASVCVGAGMLGLPSAGAGAWTVWSVLAIALTMAVMTVSGWLLLEAFKLYDLNVSFNTVTSDLLGEKVNAFNNLTVYFVGGILLYAYTTSFGLILQGSLGLESKIASVLFVFIASSVVWHSTRAVDRISVVLICTMLLSFVFGVFGLTVHVDFSLLMDAANQQGEYAKYAMALLPIALTSFGYHHSVASMRAYYGEERKAKYAILGGTSIALFLYVIWLVSIFGHLSRDSFGPVIEQGGNVDVLLGVLGTVVASDKVSQAINIFSVSAILSSFIGVGLGVFDYIADLFHFDNRSKSGRTKTWAATFMPPLVLSLLFPFGFILAIGYAGAAATVWTCIIPALLVLKARQRKGAEQGFVVAGGKLIPYAVLLFGVATAVFHFLTMLDILPVFKG</sequence>
<dbReference type="AlphaFoldDB" id="A0A557P5X7"/>
<evidence type="ECO:0000256" key="7">
    <source>
        <dbReference type="ARBA" id="ARBA00022970"/>
    </source>
</evidence>
<keyword evidence="3 10" id="KW-0813">Transport</keyword>
<feature type="transmembrane region" description="Helical" evidence="10">
    <location>
        <begin position="149"/>
        <end position="170"/>
    </location>
</feature>
<organism evidence="11 12">
    <name type="scientific">Vibrio algivorus</name>
    <dbReference type="NCBI Taxonomy" id="1667024"/>
    <lineage>
        <taxon>Bacteria</taxon>
        <taxon>Pseudomonadati</taxon>
        <taxon>Pseudomonadota</taxon>
        <taxon>Gammaproteobacteria</taxon>
        <taxon>Vibrionales</taxon>
        <taxon>Vibrionaceae</taxon>
        <taxon>Vibrio</taxon>
    </lineage>
</organism>
<evidence type="ECO:0000256" key="2">
    <source>
        <dbReference type="ARBA" id="ARBA00005452"/>
    </source>
</evidence>
<proteinExistence type="inferred from homology"/>
<feature type="transmembrane region" description="Helical" evidence="10">
    <location>
        <begin position="190"/>
        <end position="211"/>
    </location>
</feature>
<feature type="transmembrane region" description="Helical" evidence="10">
    <location>
        <begin position="323"/>
        <end position="341"/>
    </location>
</feature>
<evidence type="ECO:0000256" key="4">
    <source>
        <dbReference type="ARBA" id="ARBA00022475"/>
    </source>
</evidence>
<evidence type="ECO:0000313" key="11">
    <source>
        <dbReference type="EMBL" id="TVO36054.1"/>
    </source>
</evidence>
<dbReference type="GO" id="GO:0015173">
    <property type="term" value="F:aromatic amino acid transmembrane transporter activity"/>
    <property type="evidence" value="ECO:0007669"/>
    <property type="project" value="UniProtKB-UniRule"/>
</dbReference>
<evidence type="ECO:0000256" key="9">
    <source>
        <dbReference type="ARBA" id="ARBA00023136"/>
    </source>
</evidence>
<dbReference type="GO" id="GO:0005886">
    <property type="term" value="C:plasma membrane"/>
    <property type="evidence" value="ECO:0007669"/>
    <property type="project" value="UniProtKB-SubCell"/>
</dbReference>
<dbReference type="PANTHER" id="PTHR46997:SF1">
    <property type="entry name" value="LOW AFFINITY TRYPTOPHAN PERMEASE-RELATED"/>
    <property type="match status" value="1"/>
</dbReference>
<evidence type="ECO:0000256" key="6">
    <source>
        <dbReference type="ARBA" id="ARBA00022692"/>
    </source>
</evidence>
<evidence type="ECO:0000256" key="10">
    <source>
        <dbReference type="RuleBase" id="RU367149"/>
    </source>
</evidence>
<name>A0A557P5X7_9VIBR</name>
<comment type="function">
    <text evidence="10">Involved in transporting aromatic amino acids across the cytoplasmic membrane.</text>
</comment>
<feature type="transmembrane region" description="Helical" evidence="10">
    <location>
        <begin position="95"/>
        <end position="120"/>
    </location>
</feature>
<dbReference type="PANTHER" id="PTHR46997">
    <property type="entry name" value="LOW AFFINITY TRYPTOPHAN PERMEASE-RELATED"/>
    <property type="match status" value="1"/>
</dbReference>
<keyword evidence="4 10" id="KW-1003">Cell membrane</keyword>
<dbReference type="PRINTS" id="PR00166">
    <property type="entry name" value="AROAAPRMEASE"/>
</dbReference>
<keyword evidence="5 10" id="KW-0997">Cell inner membrane</keyword>
<feature type="transmembrane region" description="Helical" evidence="10">
    <location>
        <begin position="377"/>
        <end position="402"/>
    </location>
</feature>
<dbReference type="InterPro" id="IPR013059">
    <property type="entry name" value="Trp_tyr_transpt"/>
</dbReference>
<feature type="transmembrane region" description="Helical" evidence="10">
    <location>
        <begin position="15"/>
        <end position="36"/>
    </location>
</feature>
<dbReference type="InterPro" id="IPR018227">
    <property type="entry name" value="Amino_acid_transport_2"/>
</dbReference>
<comment type="subcellular location">
    <subcellularLocation>
        <location evidence="1 10">Cell inner membrane</location>
        <topology evidence="1 10">Multi-pass membrane protein</topology>
    </subcellularLocation>
</comment>